<evidence type="ECO:0000256" key="2">
    <source>
        <dbReference type="ARBA" id="ARBA00023134"/>
    </source>
</evidence>
<keyword evidence="1" id="KW-0547">Nucleotide-binding</keyword>
<keyword evidence="5" id="KW-1185">Reference proteome</keyword>
<dbReference type="Pfam" id="PF22042">
    <property type="entry name" value="EF-G_D2"/>
    <property type="match status" value="1"/>
</dbReference>
<dbReference type="InterPro" id="IPR000795">
    <property type="entry name" value="T_Tr_GTP-bd_dom"/>
</dbReference>
<dbReference type="InterPro" id="IPR053905">
    <property type="entry name" value="EF-G-like_DII"/>
</dbReference>
<dbReference type="SUPFAM" id="SSF50447">
    <property type="entry name" value="Translation proteins"/>
    <property type="match status" value="1"/>
</dbReference>
<feature type="domain" description="Tr-type G" evidence="3">
    <location>
        <begin position="62"/>
        <end position="260"/>
    </location>
</feature>
<dbReference type="Pfam" id="PF21018">
    <property type="entry name" value="BipA_C"/>
    <property type="match status" value="1"/>
</dbReference>
<evidence type="ECO:0000313" key="4">
    <source>
        <dbReference type="EMBL" id="KAK9916112.1"/>
    </source>
</evidence>
<dbReference type="InterPro" id="IPR006298">
    <property type="entry name" value="BipA"/>
</dbReference>
<dbReference type="Gene3D" id="2.40.30.10">
    <property type="entry name" value="Translation factors"/>
    <property type="match status" value="1"/>
</dbReference>
<dbReference type="InterPro" id="IPR035647">
    <property type="entry name" value="EFG_III/V"/>
</dbReference>
<dbReference type="CDD" id="cd01891">
    <property type="entry name" value="TypA_BipA"/>
    <property type="match status" value="1"/>
</dbReference>
<dbReference type="PANTHER" id="PTHR42908:SF8">
    <property type="entry name" value="TR-TYPE G DOMAIN-CONTAINING PROTEIN"/>
    <property type="match status" value="1"/>
</dbReference>
<protein>
    <recommendedName>
        <fullName evidence="3">Tr-type G domain-containing protein</fullName>
    </recommendedName>
</protein>
<dbReference type="PRINTS" id="PR00315">
    <property type="entry name" value="ELONGATNFCT"/>
</dbReference>
<dbReference type="InterPro" id="IPR000640">
    <property type="entry name" value="EFG_V-like"/>
</dbReference>
<dbReference type="Gene3D" id="3.30.70.870">
    <property type="entry name" value="Elongation Factor G (Translational Gtpase), domain 3"/>
    <property type="match status" value="1"/>
</dbReference>
<dbReference type="Pfam" id="PF00009">
    <property type="entry name" value="GTP_EFTU"/>
    <property type="match status" value="1"/>
</dbReference>
<dbReference type="SUPFAM" id="SSF54980">
    <property type="entry name" value="EF-G C-terminal domain-like"/>
    <property type="match status" value="2"/>
</dbReference>
<dbReference type="NCBIfam" id="TIGR01394">
    <property type="entry name" value="TypA_BipA"/>
    <property type="match status" value="1"/>
</dbReference>
<keyword evidence="2" id="KW-0342">GTP-binding</keyword>
<dbReference type="Gene3D" id="2.40.50.250">
    <property type="entry name" value="bipa protein"/>
    <property type="match status" value="1"/>
</dbReference>
<dbReference type="Pfam" id="PF00679">
    <property type="entry name" value="EFG_C"/>
    <property type="match status" value="1"/>
</dbReference>
<dbReference type="PROSITE" id="PS00301">
    <property type="entry name" value="G_TR_1"/>
    <property type="match status" value="1"/>
</dbReference>
<comment type="caution">
    <text evidence="4">The sequence shown here is derived from an EMBL/GenBank/DDBJ whole genome shotgun (WGS) entry which is preliminary data.</text>
</comment>
<name>A0ABR2YWT4_9CHLO</name>
<dbReference type="PROSITE" id="PS51722">
    <property type="entry name" value="G_TR_2"/>
    <property type="match status" value="1"/>
</dbReference>
<dbReference type="InterPro" id="IPR035651">
    <property type="entry name" value="BipA_V"/>
</dbReference>
<organism evidence="4 5">
    <name type="scientific">Coccomyxa subellipsoidea</name>
    <dbReference type="NCBI Taxonomy" id="248742"/>
    <lineage>
        <taxon>Eukaryota</taxon>
        <taxon>Viridiplantae</taxon>
        <taxon>Chlorophyta</taxon>
        <taxon>core chlorophytes</taxon>
        <taxon>Trebouxiophyceae</taxon>
        <taxon>Trebouxiophyceae incertae sedis</taxon>
        <taxon>Coccomyxaceae</taxon>
        <taxon>Coccomyxa</taxon>
    </lineage>
</organism>
<dbReference type="Gene3D" id="3.40.50.300">
    <property type="entry name" value="P-loop containing nucleotide triphosphate hydrolases"/>
    <property type="match status" value="1"/>
</dbReference>
<sequence>MLRGLIKGLEAHVLSNVRSQLLHPASQTASGGVLHSYARTIIPFEQLINLATFSTASSPAPELIRDFAIIAHVDHGKTTLMDRLLAHCGHSSAQERFMDSNALEKERGITISSKYTSYLYGKYTLNAVDTPGHADFGGEVERILGMVDGAVLLVDANEGPLQQTKFVVEKALKAGIRPLVVLNKVDRQGATQERCGEVESNIFDLFAQMGATEEQLDFQVLYASAREGWATTSYPVNGKPEGASVAPLLDAIVQHVPPPAGDTAAPFAMLVAMVEHDAFLGPIATGRVAAGTARVGDHVRVLHHTGAPGEEGRLTKIWKRSGLGRLELNTAGAGDIVSVTGAGTARIADTVGSPDLEEALAPGVIEPPTLSMVFSPNDSPLAGREGTHLTGSKIGERLAAEAATSVSLRVVPVDGGGEAFEVQARGELQLGLLIENMRREGFELSVSPPRVVYREEGGQKQEPMEEVICEVEDEQAGSIIEALSLRKADLEEMVPQAGGKQRLVFEAPSRGLIGFRSAFATLTRGTGILHRAFSRYAKFKGPLDGVRKGVLISTADGKTTLHALGSLEARGSLFAGVGMEVYAGMIIGECARENNMEVNPVREKKLSNVRASGADEKTYLTPPRVMTLEDAIGYVAGDELMEVTPKSIRLRKRLLDSSSRKSLKRKTG</sequence>
<dbReference type="NCBIfam" id="TIGR00231">
    <property type="entry name" value="small_GTP"/>
    <property type="match status" value="1"/>
</dbReference>
<dbReference type="InterPro" id="IPR009000">
    <property type="entry name" value="Transl_B-barrel_sf"/>
</dbReference>
<dbReference type="Gene3D" id="3.30.70.240">
    <property type="match status" value="1"/>
</dbReference>
<dbReference type="SUPFAM" id="SSF52540">
    <property type="entry name" value="P-loop containing nucleoside triphosphate hydrolases"/>
    <property type="match status" value="1"/>
</dbReference>
<dbReference type="PANTHER" id="PTHR42908">
    <property type="entry name" value="TRANSLATION ELONGATION FACTOR-RELATED"/>
    <property type="match status" value="1"/>
</dbReference>
<evidence type="ECO:0000259" key="3">
    <source>
        <dbReference type="PROSITE" id="PS51722"/>
    </source>
</evidence>
<dbReference type="EMBL" id="JALJOT010000004">
    <property type="protein sequence ID" value="KAK9916112.1"/>
    <property type="molecule type" value="Genomic_DNA"/>
</dbReference>
<dbReference type="InterPro" id="IPR031157">
    <property type="entry name" value="G_TR_CS"/>
</dbReference>
<dbReference type="CDD" id="cd03691">
    <property type="entry name" value="BipA_TypA_II"/>
    <property type="match status" value="1"/>
</dbReference>
<dbReference type="InterPro" id="IPR048876">
    <property type="entry name" value="BipA_C"/>
</dbReference>
<gene>
    <name evidence="4" type="ORF">WJX75_008777</name>
</gene>
<dbReference type="InterPro" id="IPR027417">
    <property type="entry name" value="P-loop_NTPase"/>
</dbReference>
<dbReference type="InterPro" id="IPR042116">
    <property type="entry name" value="TypA/BipA_C"/>
</dbReference>
<dbReference type="Proteomes" id="UP001491310">
    <property type="component" value="Unassembled WGS sequence"/>
</dbReference>
<proteinExistence type="predicted"/>
<dbReference type="CDD" id="cd03710">
    <property type="entry name" value="BipA_TypA_C"/>
    <property type="match status" value="1"/>
</dbReference>
<evidence type="ECO:0000256" key="1">
    <source>
        <dbReference type="ARBA" id="ARBA00022741"/>
    </source>
</evidence>
<dbReference type="InterPro" id="IPR005225">
    <property type="entry name" value="Small_GTP-bd"/>
</dbReference>
<dbReference type="InterPro" id="IPR047041">
    <property type="entry name" value="BipA_GTP-bd_dom"/>
</dbReference>
<dbReference type="InterPro" id="IPR047042">
    <property type="entry name" value="BipA_II"/>
</dbReference>
<reference evidence="4 5" key="1">
    <citation type="journal article" date="2024" name="Nat. Commun.">
        <title>Phylogenomics reveals the evolutionary origins of lichenization in chlorophyte algae.</title>
        <authorList>
            <person name="Puginier C."/>
            <person name="Libourel C."/>
            <person name="Otte J."/>
            <person name="Skaloud P."/>
            <person name="Haon M."/>
            <person name="Grisel S."/>
            <person name="Petersen M."/>
            <person name="Berrin J.G."/>
            <person name="Delaux P.M."/>
            <person name="Dal Grande F."/>
            <person name="Keller J."/>
        </authorList>
    </citation>
    <scope>NUCLEOTIDE SEQUENCE [LARGE SCALE GENOMIC DNA]</scope>
    <source>
        <strain evidence="4 5">SAG 216-7</strain>
    </source>
</reference>
<evidence type="ECO:0000313" key="5">
    <source>
        <dbReference type="Proteomes" id="UP001491310"/>
    </source>
</evidence>
<accession>A0ABR2YWT4</accession>